<dbReference type="Proteomes" id="UP000664032">
    <property type="component" value="Unassembled WGS sequence"/>
</dbReference>
<protein>
    <submittedName>
        <fullName evidence="1">Uncharacterized protein</fullName>
    </submittedName>
</protein>
<comment type="caution">
    <text evidence="1">The sequence shown here is derived from an EMBL/GenBank/DDBJ whole genome shotgun (WGS) entry which is preliminary data.</text>
</comment>
<reference evidence="1" key="1">
    <citation type="submission" date="2021-10" db="EMBL/GenBank/DDBJ databases">
        <title>Psilocybe cubensis genome.</title>
        <authorList>
            <person name="Mckernan K.J."/>
            <person name="Crawford S."/>
            <person name="Trippe A."/>
            <person name="Kane L.T."/>
            <person name="Mclaughlin S."/>
        </authorList>
    </citation>
    <scope>NUCLEOTIDE SEQUENCE</scope>
    <source>
        <strain evidence="1">MGC-MH-2018</strain>
    </source>
</reference>
<name>A0ACB8GV77_PSICU</name>
<gene>
    <name evidence="1" type="ORF">JR316_0008070</name>
</gene>
<accession>A0ACB8GV77</accession>
<sequence length="304" mass="33982">MPPEMIDIDCPSARRAKLYIDLLQSVALEDSSSLQDVISNISLGSVMNLELHDSESTMLPAVVDSHGTTNILTKEDMLRYGSPSRHLLNGTTQQLLLTELHTDEGRPPSDTVMAMAQSLPEAIRLTKDQIESLNQEVKVLSYDLINLMAEAADKSKELDNELCRATSLVFPHYHAARTASIDLLAAGIEASLIKLSLTKERSERSIYNYQSGPNRTAERNTVTHAIERAFRALKDDENEMDAEIRSLDSQLAEYETLLNLVDGGHGGYQQVIDDWTKIKQDTDECLKDLRRLGWTEDTCITFSK</sequence>
<evidence type="ECO:0000313" key="2">
    <source>
        <dbReference type="Proteomes" id="UP000664032"/>
    </source>
</evidence>
<dbReference type="EMBL" id="JAFIQS020000007">
    <property type="protein sequence ID" value="KAH9479476.1"/>
    <property type="molecule type" value="Genomic_DNA"/>
</dbReference>
<organism evidence="1 2">
    <name type="scientific">Psilocybe cubensis</name>
    <name type="common">Psychedelic mushroom</name>
    <name type="synonym">Stropharia cubensis</name>
    <dbReference type="NCBI Taxonomy" id="181762"/>
    <lineage>
        <taxon>Eukaryota</taxon>
        <taxon>Fungi</taxon>
        <taxon>Dikarya</taxon>
        <taxon>Basidiomycota</taxon>
        <taxon>Agaricomycotina</taxon>
        <taxon>Agaricomycetes</taxon>
        <taxon>Agaricomycetidae</taxon>
        <taxon>Agaricales</taxon>
        <taxon>Agaricineae</taxon>
        <taxon>Strophariaceae</taxon>
        <taxon>Psilocybe</taxon>
    </lineage>
</organism>
<keyword evidence="2" id="KW-1185">Reference proteome</keyword>
<evidence type="ECO:0000313" key="1">
    <source>
        <dbReference type="EMBL" id="KAH9479476.1"/>
    </source>
</evidence>
<proteinExistence type="predicted"/>